<keyword evidence="2" id="KW-1185">Reference proteome</keyword>
<gene>
    <name evidence="1" type="ORF">ACFQ27_11855</name>
</gene>
<dbReference type="Proteomes" id="UP001597216">
    <property type="component" value="Unassembled WGS sequence"/>
</dbReference>
<name>A0ABW3T4M1_9CAUL</name>
<organism evidence="1 2">
    <name type="scientific">Phenylobacterium conjunctum</name>
    <dbReference type="NCBI Taxonomy" id="1298959"/>
    <lineage>
        <taxon>Bacteria</taxon>
        <taxon>Pseudomonadati</taxon>
        <taxon>Pseudomonadota</taxon>
        <taxon>Alphaproteobacteria</taxon>
        <taxon>Caulobacterales</taxon>
        <taxon>Caulobacteraceae</taxon>
        <taxon>Phenylobacterium</taxon>
    </lineage>
</organism>
<protein>
    <submittedName>
        <fullName evidence="1">Antitoxin</fullName>
    </submittedName>
</protein>
<evidence type="ECO:0000313" key="2">
    <source>
        <dbReference type="Proteomes" id="UP001597216"/>
    </source>
</evidence>
<accession>A0ABW3T4M1</accession>
<dbReference type="RefSeq" id="WP_374347200.1">
    <property type="nucleotide sequence ID" value="NZ_JBHTLQ010000024.1"/>
</dbReference>
<dbReference type="EMBL" id="JBHTLQ010000024">
    <property type="protein sequence ID" value="MFD1191276.1"/>
    <property type="molecule type" value="Genomic_DNA"/>
</dbReference>
<proteinExistence type="predicted"/>
<reference evidence="2" key="1">
    <citation type="journal article" date="2019" name="Int. J. Syst. Evol. Microbiol.">
        <title>The Global Catalogue of Microorganisms (GCM) 10K type strain sequencing project: providing services to taxonomists for standard genome sequencing and annotation.</title>
        <authorList>
            <consortium name="The Broad Institute Genomics Platform"/>
            <consortium name="The Broad Institute Genome Sequencing Center for Infectious Disease"/>
            <person name="Wu L."/>
            <person name="Ma J."/>
        </authorList>
    </citation>
    <scope>NUCLEOTIDE SEQUENCE [LARGE SCALE GENOMIC DNA]</scope>
    <source>
        <strain evidence="2">CCUG 55074</strain>
    </source>
</reference>
<comment type="caution">
    <text evidence="1">The sequence shown here is derived from an EMBL/GenBank/DDBJ whole genome shotgun (WGS) entry which is preliminary data.</text>
</comment>
<sequence>MKPDPSLFDKVDAEADERADAEALADVAAGRVVSHEEVSAWLDTWGTPAEAPAPAHWFK</sequence>
<evidence type="ECO:0000313" key="1">
    <source>
        <dbReference type="EMBL" id="MFD1191276.1"/>
    </source>
</evidence>